<accession>A0A917W415</accession>
<gene>
    <name evidence="2" type="ORF">GCM10007968_26530</name>
</gene>
<name>A0A917W415_9BACL</name>
<protein>
    <submittedName>
        <fullName evidence="2">Uncharacterized protein</fullName>
    </submittedName>
</protein>
<evidence type="ECO:0000256" key="1">
    <source>
        <dbReference type="SAM" id="Phobius"/>
    </source>
</evidence>
<keyword evidence="3" id="KW-1185">Reference proteome</keyword>
<organism evidence="2 3">
    <name type="scientific">Sporolactobacillus putidus</name>
    <dbReference type="NCBI Taxonomy" id="492735"/>
    <lineage>
        <taxon>Bacteria</taxon>
        <taxon>Bacillati</taxon>
        <taxon>Bacillota</taxon>
        <taxon>Bacilli</taxon>
        <taxon>Bacillales</taxon>
        <taxon>Sporolactobacillaceae</taxon>
        <taxon>Sporolactobacillus</taxon>
    </lineage>
</organism>
<keyword evidence="1" id="KW-1133">Transmembrane helix</keyword>
<keyword evidence="1" id="KW-0812">Transmembrane</keyword>
<feature type="transmembrane region" description="Helical" evidence="1">
    <location>
        <begin position="45"/>
        <end position="68"/>
    </location>
</feature>
<comment type="caution">
    <text evidence="2">The sequence shown here is derived from an EMBL/GenBank/DDBJ whole genome shotgun (WGS) entry which is preliminary data.</text>
</comment>
<evidence type="ECO:0000313" key="3">
    <source>
        <dbReference type="Proteomes" id="UP000654670"/>
    </source>
</evidence>
<dbReference type="EMBL" id="BMOK01000013">
    <property type="protein sequence ID" value="GGL61230.1"/>
    <property type="molecule type" value="Genomic_DNA"/>
</dbReference>
<evidence type="ECO:0000313" key="2">
    <source>
        <dbReference type="EMBL" id="GGL61230.1"/>
    </source>
</evidence>
<keyword evidence="1" id="KW-0472">Membrane</keyword>
<reference evidence="2" key="2">
    <citation type="submission" date="2020-09" db="EMBL/GenBank/DDBJ databases">
        <authorList>
            <person name="Sun Q."/>
            <person name="Ohkuma M."/>
        </authorList>
    </citation>
    <scope>NUCLEOTIDE SEQUENCE</scope>
    <source>
        <strain evidence="2">JCM 15325</strain>
    </source>
</reference>
<dbReference type="RefSeq" id="WP_188804147.1">
    <property type="nucleotide sequence ID" value="NZ_BMOK01000013.1"/>
</dbReference>
<dbReference type="Proteomes" id="UP000654670">
    <property type="component" value="Unassembled WGS sequence"/>
</dbReference>
<sequence>MSWVMAVVMLLHGLIHLMGGLNELGLVHIKELSGGTLFSLPGWSHSIFGVAWFVAVVLFLLSAIGLVARQRWWKLVTLLAVIVSQVLIILWWPDAKWGTLPNVLIFVYIFLK</sequence>
<feature type="transmembrane region" description="Helical" evidence="1">
    <location>
        <begin position="75"/>
        <end position="92"/>
    </location>
</feature>
<proteinExistence type="predicted"/>
<dbReference type="AlphaFoldDB" id="A0A917W415"/>
<reference evidence="2" key="1">
    <citation type="journal article" date="2014" name="Int. J. Syst. Evol. Microbiol.">
        <title>Complete genome sequence of Corynebacterium casei LMG S-19264T (=DSM 44701T), isolated from a smear-ripened cheese.</title>
        <authorList>
            <consortium name="US DOE Joint Genome Institute (JGI-PGF)"/>
            <person name="Walter F."/>
            <person name="Albersmeier A."/>
            <person name="Kalinowski J."/>
            <person name="Ruckert C."/>
        </authorList>
    </citation>
    <scope>NUCLEOTIDE SEQUENCE</scope>
    <source>
        <strain evidence="2">JCM 15325</strain>
    </source>
</reference>